<dbReference type="RefSeq" id="WP_224454534.1">
    <property type="nucleotide sequence ID" value="NZ_BAAAGG010000022.1"/>
</dbReference>
<evidence type="ECO:0000313" key="2">
    <source>
        <dbReference type="Proteomes" id="UP001500185"/>
    </source>
</evidence>
<dbReference type="PROSITE" id="PS51257">
    <property type="entry name" value="PROKAR_LIPOPROTEIN"/>
    <property type="match status" value="1"/>
</dbReference>
<evidence type="ECO:0008006" key="3">
    <source>
        <dbReference type="Google" id="ProtNLM"/>
    </source>
</evidence>
<sequence length="290" mass="31605">MKTLINKVGFVTIILLLIGCSEADISTEELQDATTRGTVLKTLETNLEFQIGEENLISISAEVIDQRGQDVEKVDVFISFFDTSTEDGDPNNISKDEALFESVPASDFNTNNEYPIFNFDFTGSEFDDFFNFSEVDYAGGGRINVRLELVMNDGTVYTSTNVNGIVSGGAFYLSPFQYNLNLLCQPDDPADGTWTIELQDSFGDGWNGAELIISLDGEQTSFTIEDGSSQTNTFEVLPITEVVSIIYSSGSFDGEVTFQVIASNGNTVVDAGPSPPAGPELINYCNTSYQ</sequence>
<proteinExistence type="predicted"/>
<gene>
    <name evidence="1" type="ORF">GCM10009433_23460</name>
</gene>
<keyword evidence="2" id="KW-1185">Reference proteome</keyword>
<comment type="caution">
    <text evidence="1">The sequence shown here is derived from an EMBL/GenBank/DDBJ whole genome shotgun (WGS) entry which is preliminary data.</text>
</comment>
<name>A0ABN1KCX0_9FLAO</name>
<evidence type="ECO:0000313" key="1">
    <source>
        <dbReference type="EMBL" id="GAA0762789.1"/>
    </source>
</evidence>
<protein>
    <recommendedName>
        <fullName evidence="3">P/Homo B domain-containing protein</fullName>
    </recommendedName>
</protein>
<accession>A0ABN1KCX0</accession>
<organism evidence="1 2">
    <name type="scientific">Psychroflexus lacisalsi</name>
    <dbReference type="NCBI Taxonomy" id="503928"/>
    <lineage>
        <taxon>Bacteria</taxon>
        <taxon>Pseudomonadati</taxon>
        <taxon>Bacteroidota</taxon>
        <taxon>Flavobacteriia</taxon>
        <taxon>Flavobacteriales</taxon>
        <taxon>Flavobacteriaceae</taxon>
        <taxon>Psychroflexus</taxon>
    </lineage>
</organism>
<dbReference type="Proteomes" id="UP001500185">
    <property type="component" value="Unassembled WGS sequence"/>
</dbReference>
<dbReference type="EMBL" id="BAAAGG010000022">
    <property type="protein sequence ID" value="GAA0762789.1"/>
    <property type="molecule type" value="Genomic_DNA"/>
</dbReference>
<reference evidence="2" key="1">
    <citation type="journal article" date="2019" name="Int. J. Syst. Evol. Microbiol.">
        <title>The Global Catalogue of Microorganisms (GCM) 10K type strain sequencing project: providing services to taxonomists for standard genome sequencing and annotation.</title>
        <authorList>
            <consortium name="The Broad Institute Genomics Platform"/>
            <consortium name="The Broad Institute Genome Sequencing Center for Infectious Disease"/>
            <person name="Wu L."/>
            <person name="Ma J."/>
        </authorList>
    </citation>
    <scope>NUCLEOTIDE SEQUENCE [LARGE SCALE GENOMIC DNA]</scope>
    <source>
        <strain evidence="2">JCM 16231</strain>
    </source>
</reference>